<evidence type="ECO:0000313" key="2">
    <source>
        <dbReference type="Proteomes" id="UP000735302"/>
    </source>
</evidence>
<dbReference type="EMBL" id="BLXT01007308">
    <property type="protein sequence ID" value="GFO37914.1"/>
    <property type="molecule type" value="Genomic_DNA"/>
</dbReference>
<dbReference type="AlphaFoldDB" id="A0AAV4D138"/>
<keyword evidence="2" id="KW-1185">Reference proteome</keyword>
<sequence>MPPARSQTPERAMAQPMMMGEMALPDKPNTETGRQSGIPYLFLPVPPGFLQVIRQRRDVVLERRKNSVKFWRRIGLFVNTSDLISRYFRLFFPKIFKKIIEVVNPSLMNSTLITLKGKCPTTSRQLDRDTSGYFRRQVPHQSRILPEILTEMGEPLSVRGGHNFGGLERRRQFRRTLGCSVG</sequence>
<evidence type="ECO:0000313" key="1">
    <source>
        <dbReference type="EMBL" id="GFO37914.1"/>
    </source>
</evidence>
<organism evidence="1 2">
    <name type="scientific">Plakobranchus ocellatus</name>
    <dbReference type="NCBI Taxonomy" id="259542"/>
    <lineage>
        <taxon>Eukaryota</taxon>
        <taxon>Metazoa</taxon>
        <taxon>Spiralia</taxon>
        <taxon>Lophotrochozoa</taxon>
        <taxon>Mollusca</taxon>
        <taxon>Gastropoda</taxon>
        <taxon>Heterobranchia</taxon>
        <taxon>Euthyneura</taxon>
        <taxon>Panpulmonata</taxon>
        <taxon>Sacoglossa</taxon>
        <taxon>Placobranchoidea</taxon>
        <taxon>Plakobranchidae</taxon>
        <taxon>Plakobranchus</taxon>
    </lineage>
</organism>
<name>A0AAV4D138_9GAST</name>
<accession>A0AAV4D138</accession>
<proteinExistence type="predicted"/>
<protein>
    <submittedName>
        <fullName evidence="1">Uncharacterized protein</fullName>
    </submittedName>
</protein>
<comment type="caution">
    <text evidence="1">The sequence shown here is derived from an EMBL/GenBank/DDBJ whole genome shotgun (WGS) entry which is preliminary data.</text>
</comment>
<gene>
    <name evidence="1" type="ORF">PoB_006441900</name>
</gene>
<reference evidence="1 2" key="1">
    <citation type="journal article" date="2021" name="Elife">
        <title>Chloroplast acquisition without the gene transfer in kleptoplastic sea slugs, Plakobranchus ocellatus.</title>
        <authorList>
            <person name="Maeda T."/>
            <person name="Takahashi S."/>
            <person name="Yoshida T."/>
            <person name="Shimamura S."/>
            <person name="Takaki Y."/>
            <person name="Nagai Y."/>
            <person name="Toyoda A."/>
            <person name="Suzuki Y."/>
            <person name="Arimoto A."/>
            <person name="Ishii H."/>
            <person name="Satoh N."/>
            <person name="Nishiyama T."/>
            <person name="Hasebe M."/>
            <person name="Maruyama T."/>
            <person name="Minagawa J."/>
            <person name="Obokata J."/>
            <person name="Shigenobu S."/>
        </authorList>
    </citation>
    <scope>NUCLEOTIDE SEQUENCE [LARGE SCALE GENOMIC DNA]</scope>
</reference>
<dbReference type="Proteomes" id="UP000735302">
    <property type="component" value="Unassembled WGS sequence"/>
</dbReference>